<dbReference type="EMBL" id="LS974625">
    <property type="protein sequence ID" value="CAG7861260.1"/>
    <property type="molecule type" value="Genomic_DNA"/>
</dbReference>
<reference evidence="1 2" key="1">
    <citation type="submission" date="2021-07" db="EMBL/GenBank/DDBJ databases">
        <authorList>
            <consortium name="Genoscope - CEA"/>
            <person name="William W."/>
        </authorList>
    </citation>
    <scope>NUCLEOTIDE SEQUENCE [LARGE SCALE GENOMIC DNA]</scope>
</reference>
<dbReference type="Gramene" id="A09p17270.2_BraZ1">
    <property type="protein sequence ID" value="A09p17270.2_BraZ1.CDS"/>
    <property type="gene ID" value="A09g17270.2_BraZ1"/>
</dbReference>
<dbReference type="AlphaFoldDB" id="A0A8D9CME2"/>
<evidence type="ECO:0000313" key="1">
    <source>
        <dbReference type="EMBL" id="CAG7861260.1"/>
    </source>
</evidence>
<name>A0A8D9CME2_BRACM</name>
<organism evidence="1 2">
    <name type="scientific">Brassica campestris</name>
    <name type="common">Field mustard</name>
    <dbReference type="NCBI Taxonomy" id="3711"/>
    <lineage>
        <taxon>Eukaryota</taxon>
        <taxon>Viridiplantae</taxon>
        <taxon>Streptophyta</taxon>
        <taxon>Embryophyta</taxon>
        <taxon>Tracheophyta</taxon>
        <taxon>Spermatophyta</taxon>
        <taxon>Magnoliopsida</taxon>
        <taxon>eudicotyledons</taxon>
        <taxon>Gunneridae</taxon>
        <taxon>Pentapetalae</taxon>
        <taxon>rosids</taxon>
        <taxon>malvids</taxon>
        <taxon>Brassicales</taxon>
        <taxon>Brassicaceae</taxon>
        <taxon>Brassiceae</taxon>
        <taxon>Brassica</taxon>
    </lineage>
</organism>
<dbReference type="Proteomes" id="UP000694005">
    <property type="component" value="Chromosome A09"/>
</dbReference>
<protein>
    <submittedName>
        <fullName evidence="1">Uncharacterized protein</fullName>
    </submittedName>
</protein>
<evidence type="ECO:0000313" key="2">
    <source>
        <dbReference type="Proteomes" id="UP000694005"/>
    </source>
</evidence>
<sequence length="48" mass="6174">MCRYLRCPFKYFRLHILLSFRHQRRSHKPPLMYEIYCAEGNLQRWRCR</sequence>
<proteinExistence type="predicted"/>
<accession>A0A8D9CME2</accession>
<gene>
    <name evidence="1" type="ORF">BRAPAZ1V2_A09P17270.2</name>
</gene>